<dbReference type="STRING" id="720554.Clocl_0439"/>
<dbReference type="KEGG" id="ccl:Clocl_0439"/>
<reference evidence="4 5" key="2">
    <citation type="journal article" date="2012" name="Stand. Genomic Sci.">
        <title>Complete Genome Sequence of Clostridium clariflavum DSM 19732.</title>
        <authorList>
            <person name="Izquierdo J.A."/>
            <person name="Goodwin L."/>
            <person name="Davenport K.W."/>
            <person name="Teshima H."/>
            <person name="Bruce D."/>
            <person name="Detter C."/>
            <person name="Tapia R."/>
            <person name="Han S."/>
            <person name="Land M."/>
            <person name="Hauser L."/>
            <person name="Jeffries C.D."/>
            <person name="Han J."/>
            <person name="Pitluck S."/>
            <person name="Nolan M."/>
            <person name="Chen A."/>
            <person name="Huntemann M."/>
            <person name="Mavromatis K."/>
            <person name="Mikhailova N."/>
            <person name="Liolios K."/>
            <person name="Woyke T."/>
            <person name="Lynd L.R."/>
        </authorList>
    </citation>
    <scope>NUCLEOTIDE SEQUENCE [LARGE SCALE GENOMIC DNA]</scope>
    <source>
        <strain evidence="5">DSM 19732 / NBRC 101661 / EBR45</strain>
    </source>
</reference>
<dbReference type="eggNOG" id="COG0841">
    <property type="taxonomic scope" value="Bacteria"/>
</dbReference>
<dbReference type="Pfam" id="PF12245">
    <property type="entry name" value="Big_3_2"/>
    <property type="match status" value="1"/>
</dbReference>
<keyword evidence="1" id="KW-0472">Membrane</keyword>
<dbReference type="Gene3D" id="2.60.40.1120">
    <property type="entry name" value="Carboxypeptidase-like, regulatory domain"/>
    <property type="match status" value="2"/>
</dbReference>
<name>G8LSA6_ACECE</name>
<dbReference type="eggNOG" id="COG3210">
    <property type="taxonomic scope" value="Bacteria"/>
</dbReference>
<evidence type="ECO:0000313" key="5">
    <source>
        <dbReference type="Proteomes" id="UP000005435"/>
    </source>
</evidence>
<dbReference type="InterPro" id="IPR008969">
    <property type="entry name" value="CarboxyPept-like_regulatory"/>
</dbReference>
<sequence length="2458" mass="277118" precursor="true">MKGKILFCWRIVAAVLIVLLLLQTFNFNFSLKIDAASEEKSSAFTFTVLDKNNSSPISGAEVSVNVTVVNSVYNIDEDSFTLEGITDEDGICSFIEITELMSDDIELWCEYEVAKNGYYDRSDQFKISNSNIGFTGNVDVKLKPIPTVIVRGRIHDDKGIGISDAMVWLKGDKGYEYSVNTDKNGEFIIPDVYDIGKYLIEVTHQHYNTSFKKDVNLKEYHSIKMDSKYFKTRVGVRVHDENNKGISGVEISLIGEFNYSGVTGRDGYFLFPEVFIVGKYSIVIKHDDYVTTYIEDANIEEKEYNDIEISITEKSEQEEPLIFEIPSPTPITYGTKFKNAASGGEGTGGITYSVDNEDIAIVVDEEGKLDIKKAGVITVTATKAGDDNYKPQTAQYRLEIKKAEQTDFAFVKDNVLTEFGIFEPNNLTPHSQSKGVVRYTIESDPNNLLQGIDEETGEYTFNNNYWFQNLDEKKPGQHLGNVIIRATKKGDERYKDAIAEYTLSVNNSSIDPKDTYNIESEEGNNGWYKYFKISAKRGYSFALLDNLNEWVENIMLSSVNGGFFFLGKAPNENVYPIKFQELKVDSEKPEINAIEYSKPNNILDIIKNVITLGFYKEEMTATIKVSDKTSGIKSLSYSFYEELKKDSADAGAEKRVVKEETITFEEPKKEVTYNLKIEPQFKGKLFVTVIDEAGNVLNYNSYDDKSGDKPNVIVVDNLAPEVTVEYDNNDVHNGKYYNSDRTAIVKIKEANFYAEDVEFTIEKWKKGAEKPIIEKVEPSFEEVTIDGTVYHIAKIPFNEDADYTFDVKYTDKSGNTFDSYEKDEFTIDKTKPKIKVYYNENNKNNKYYKKERTATIEIEEYNFNPEGLDATITIKNACDEIIDSEEYITFLRDPLNWVSKDGVNVAKITFKKDGHYSLDINYTDLAGNVAEKNFEDNFVIDKTAPTNLSITYSEPVLDIILDAISFGFYNKSMFVEISADDLTSGVDYFKYSYNVDNGASPINEGGSGIIPAEGIKYENGIKTAKATFKIDPQFRGKISFEAVDKAGNMSKFDGDKVIVVDNIAPNVKVYFDNNNVVNESFYNAYRSATIEIEEANFYEEDVVITVGKRGYGDSDYTETRVRPQFVKSEDNDVYTAQIEFNEDGDYTFDISYTDKSGNVFDSYEINEFSIDTTKPVIKIDFDNNTALNGNFYNEQRIATITVEEHYFKPENLVVTYSAVDIENNKVATEDFVAYLKNPENWTSNGDIHTAKIVFSEDARYTLNLSYTDFAGNKSDDHDVCEFVIDKTKPENLAISYSTPILDTIIDNLKFGFYNSPVEVIITADDRSAGIDYIIYSYQVEAGSSPKNKGLTEQKVTSDNISYSNNGRTATVRFSIPPQYRGRVNFQVVDKAGNISIFEDEKIVVVDNIAPGVTVRYDNNSPKNTKYYNTNRTATITIDEANFFSEDVKIIVGKRLDYDTSYRETTVNPKFTKNGDIYTADVVFDEDADYTFDISYTDKSGNVFDSYTKDEFTIDKKSPQIQITYDNNSATNYNKFKERRVATIKITEHNFRASDIDVRIIGRDKNGNTVVNLGDRLKSESAWTHNGDVHTATVVFDEDANYEFDISYEDMAGNKNSPIDYSSSVAPAEFTIDKTLPTGLIEIGEWHASKDGTVWDIFLEVITMGLWTNKELMVNISAEDALSGVDYIKYFKTATPVSLKEIMEKSEGWTVFQGDKTSFRVQPDEQFIVYASIVDKAGNVTYISSDGVIVDNTKPAVRELSPKISLEVKEGSKNNIYNKDVNVDIRVEDPIVNGSVYSGLKSIEYKVVNMGSVTQEGVLYTFDKVKPSKADLLQQWKGNIVVDSKKNNSNDVKVIVTAVDNAGNTVTETLPLMIDITPPKIKVSYDNNSDDNIFKGFFKEERTATVVITERNFRKEDVKLKISNTHGVQPRISDWSYVSGKGNGDDDTYTAKITFAEDGDYTFDISYVDLANNGNTSVDYGDSVAPTEFTIDRTLPIVEVRYSNDRPMNENYFNTYRTATIYITEHNFDASRVKISMTSTDDGKPNAIPVVSHWTSNGDIHSATVNFSKDSLYTFDIEVTDKAGNMAADYKEDSFYIDTTEPTILITGVADKSANNGDVMPVVECYDTNIDFQNVNISLVGANRNSVKLDGITERTHNGMIFRFNNFEKVKEVDDLYTLSVNAVDKAGNASNKSITFSVNRFGSVYSVSESTKKILNKFISKEEDITFIETNVDALQEVRITLFKDNITKVLVRGKDYTVEEISGENMWHQYIYKIKKENFVEDGVYRIIVYSVDEANNKSGNNMDSKLTEISFAVDKTPPNIIVADLESNKTYPLANKPVSMSVNDNLSLESVDVLLNGEELKSWTKEEIKNGGLQDSGFNFEISGDSTKAHTISIVATDSAGNKQTVDIKNFYVTTNLIIRFRNNKFAFYGTTGGMTTLAMFAVYVILRRRKLKIAN</sequence>
<dbReference type="Pfam" id="PF13750">
    <property type="entry name" value="Big_3_3"/>
    <property type="match status" value="1"/>
</dbReference>
<proteinExistence type="predicted"/>
<dbReference type="InterPro" id="IPR013783">
    <property type="entry name" value="Ig-like_fold"/>
</dbReference>
<dbReference type="SUPFAM" id="SSF49464">
    <property type="entry name" value="Carboxypeptidase regulatory domain-like"/>
    <property type="match status" value="1"/>
</dbReference>
<keyword evidence="1" id="KW-0812">Transmembrane</keyword>
<evidence type="ECO:0000259" key="2">
    <source>
        <dbReference type="Pfam" id="PF12245"/>
    </source>
</evidence>
<dbReference type="HOGENOM" id="CLU_228834_0_0_9"/>
<reference evidence="5" key="1">
    <citation type="submission" date="2011-12" db="EMBL/GenBank/DDBJ databases">
        <title>Complete sequence of Clostridium clariflavum DSM 19732.</title>
        <authorList>
            <consortium name="US DOE Joint Genome Institute"/>
            <person name="Lucas S."/>
            <person name="Han J."/>
            <person name="Lapidus A."/>
            <person name="Cheng J.-F."/>
            <person name="Goodwin L."/>
            <person name="Pitluck S."/>
            <person name="Peters L."/>
            <person name="Teshima H."/>
            <person name="Detter J.C."/>
            <person name="Han C."/>
            <person name="Tapia R."/>
            <person name="Land M."/>
            <person name="Hauser L."/>
            <person name="Kyrpides N."/>
            <person name="Ivanova N."/>
            <person name="Pagani I."/>
            <person name="Kitzmiller T."/>
            <person name="Lynd L."/>
            <person name="Izquierdo J."/>
            <person name="Woyke T."/>
        </authorList>
    </citation>
    <scope>NUCLEOTIDE SEQUENCE [LARGE SCALE GENOMIC DNA]</scope>
    <source>
        <strain evidence="5">DSM 19732 / NBRC 101661 / EBR45</strain>
    </source>
</reference>
<feature type="domain" description="Ig-like" evidence="2">
    <location>
        <begin position="1723"/>
        <end position="1751"/>
    </location>
</feature>
<dbReference type="Pfam" id="PF13620">
    <property type="entry name" value="CarboxypepD_reg"/>
    <property type="match status" value="1"/>
</dbReference>
<dbReference type="OrthoDB" id="3193440at2"/>
<keyword evidence="5" id="KW-1185">Reference proteome</keyword>
<organism evidence="4 5">
    <name type="scientific">Acetivibrio clariflavus (strain DSM 19732 / NBRC 101661 / EBR45)</name>
    <name type="common">Clostridium clariflavum</name>
    <dbReference type="NCBI Taxonomy" id="720554"/>
    <lineage>
        <taxon>Bacteria</taxon>
        <taxon>Bacillati</taxon>
        <taxon>Bacillota</taxon>
        <taxon>Clostridia</taxon>
        <taxon>Eubacteriales</taxon>
        <taxon>Oscillospiraceae</taxon>
        <taxon>Acetivibrio</taxon>
    </lineage>
</organism>
<evidence type="ECO:0000259" key="3">
    <source>
        <dbReference type="Pfam" id="PF13750"/>
    </source>
</evidence>
<feature type="domain" description="Ig-like" evidence="3">
    <location>
        <begin position="2072"/>
        <end position="2197"/>
    </location>
</feature>
<dbReference type="EMBL" id="CP003065">
    <property type="protein sequence ID" value="AEV67167.1"/>
    <property type="molecule type" value="Genomic_DNA"/>
</dbReference>
<evidence type="ECO:0000313" key="4">
    <source>
        <dbReference type="EMBL" id="AEV67167.1"/>
    </source>
</evidence>
<protein>
    <recommendedName>
        <fullName evidence="2 3">Ig-like domain-containing protein</fullName>
    </recommendedName>
</protein>
<dbReference type="RefSeq" id="WP_014253799.1">
    <property type="nucleotide sequence ID" value="NC_016627.1"/>
</dbReference>
<evidence type="ECO:0000256" key="1">
    <source>
        <dbReference type="SAM" id="Phobius"/>
    </source>
</evidence>
<keyword evidence="1" id="KW-1133">Transmembrane helix</keyword>
<dbReference type="Gene3D" id="2.60.40.10">
    <property type="entry name" value="Immunoglobulins"/>
    <property type="match status" value="1"/>
</dbReference>
<dbReference type="Proteomes" id="UP000005435">
    <property type="component" value="Chromosome"/>
</dbReference>
<feature type="transmembrane region" description="Helical" evidence="1">
    <location>
        <begin position="2428"/>
        <end position="2449"/>
    </location>
</feature>
<dbReference type="eggNOG" id="COG3188">
    <property type="taxonomic scope" value="Bacteria"/>
</dbReference>
<dbReference type="SUPFAM" id="SSF49478">
    <property type="entry name" value="Cna protein B-type domain"/>
    <property type="match status" value="1"/>
</dbReference>
<dbReference type="InterPro" id="IPR022038">
    <property type="entry name" value="Ig-like_bact"/>
</dbReference>
<gene>
    <name evidence="4" type="ordered locus">Clocl_0439</name>
</gene>
<accession>G8LSA6</accession>
<dbReference type="Gene3D" id="2.60.40.1080">
    <property type="match status" value="1"/>
</dbReference>